<feature type="compositionally biased region" description="Pro residues" evidence="1">
    <location>
        <begin position="121"/>
        <end position="157"/>
    </location>
</feature>
<dbReference type="SUPFAM" id="SSF50494">
    <property type="entry name" value="Trypsin-like serine proteases"/>
    <property type="match status" value="1"/>
</dbReference>
<feature type="domain" description="Peptidase S1" evidence="3">
    <location>
        <begin position="243"/>
        <end position="311"/>
    </location>
</feature>
<feature type="chain" id="PRO_5008582302" description="Peptidase S1 domain-containing protein" evidence="2">
    <location>
        <begin position="19"/>
        <end position="319"/>
    </location>
</feature>
<name>A0A1B6ER47_9HEMI</name>
<proteinExistence type="predicted"/>
<dbReference type="Gene3D" id="2.40.10.10">
    <property type="entry name" value="Trypsin-like serine proteases"/>
    <property type="match status" value="1"/>
</dbReference>
<feature type="non-terminal residue" evidence="5">
    <location>
        <position position="1"/>
    </location>
</feature>
<evidence type="ECO:0000259" key="3">
    <source>
        <dbReference type="Pfam" id="PF00089"/>
    </source>
</evidence>
<dbReference type="PANTHER" id="PTHR24258">
    <property type="entry name" value="SERINE PROTEASE-RELATED"/>
    <property type="match status" value="1"/>
</dbReference>
<dbReference type="GO" id="GO:0006508">
    <property type="term" value="P:proteolysis"/>
    <property type="evidence" value="ECO:0007669"/>
    <property type="project" value="InterPro"/>
</dbReference>
<dbReference type="InterPro" id="IPR043504">
    <property type="entry name" value="Peptidase_S1_PA_chymotrypsin"/>
</dbReference>
<feature type="signal peptide" evidence="2">
    <location>
        <begin position="1"/>
        <end position="18"/>
    </location>
</feature>
<gene>
    <name evidence="5" type="ORF">g.16649</name>
</gene>
<dbReference type="Pfam" id="PF18322">
    <property type="entry name" value="CLIP_1"/>
    <property type="match status" value="1"/>
</dbReference>
<accession>A0A1B6ER47</accession>
<dbReference type="InterPro" id="IPR001254">
    <property type="entry name" value="Trypsin_dom"/>
</dbReference>
<evidence type="ECO:0008006" key="6">
    <source>
        <dbReference type="Google" id="ProtNLM"/>
    </source>
</evidence>
<protein>
    <recommendedName>
        <fullName evidence="6">Peptidase S1 domain-containing protein</fullName>
    </recommendedName>
</protein>
<dbReference type="Pfam" id="PF00089">
    <property type="entry name" value="Trypsin"/>
    <property type="match status" value="1"/>
</dbReference>
<feature type="region of interest" description="Disordered" evidence="1">
    <location>
        <begin position="86"/>
        <end position="157"/>
    </location>
</feature>
<evidence type="ECO:0000256" key="1">
    <source>
        <dbReference type="SAM" id="MobiDB-lite"/>
    </source>
</evidence>
<evidence type="ECO:0000256" key="2">
    <source>
        <dbReference type="SAM" id="SignalP"/>
    </source>
</evidence>
<dbReference type="PANTHER" id="PTHR24258:SF129">
    <property type="entry name" value="LP15124P-RELATED"/>
    <property type="match status" value="1"/>
</dbReference>
<evidence type="ECO:0000259" key="4">
    <source>
        <dbReference type="Pfam" id="PF18322"/>
    </source>
</evidence>
<dbReference type="GO" id="GO:0004252">
    <property type="term" value="F:serine-type endopeptidase activity"/>
    <property type="evidence" value="ECO:0007669"/>
    <property type="project" value="InterPro"/>
</dbReference>
<sequence>LSTTCAVLLLPLVHSTSSGEPRPFRLLYLKMLLSLLVINVGLLALGRGYPADMESDTRVGIDRPSTQEPPKVSECGLDQLLGEVFGSSSGGPGCGNSPSPDPNNGGNYNPDIYNGGNNPDPNYPQQPPPNQQEPYNPNPQQPPPNQQEPYNPNPQPNPSDCTCVQYYLCNDNNTINEDGVGLIDIRLKDDECDNYLEKCCGGQNIRAPDNPVTPKPHAKPAGSTCGNRNFEGIGFRITGDNDNEAQYGEFPWMVAVVRPDRTLSKDGKTVSVYQCGGSLIHPQVVLSGAHCVRGKENLVVRAGEWDTQTKNELYPTQDV</sequence>
<feature type="domain" description="PPAF-2-like Clip" evidence="4">
    <location>
        <begin position="153"/>
        <end position="200"/>
    </location>
</feature>
<dbReference type="InterPro" id="IPR041515">
    <property type="entry name" value="PPAF-2-like_Clip"/>
</dbReference>
<feature type="compositionally biased region" description="Low complexity" evidence="1">
    <location>
        <begin position="95"/>
        <end position="120"/>
    </location>
</feature>
<reference evidence="5" key="1">
    <citation type="submission" date="2015-11" db="EMBL/GenBank/DDBJ databases">
        <title>De novo transcriptome assembly of four potential Pierce s Disease insect vectors from Arizona vineyards.</title>
        <authorList>
            <person name="Tassone E.E."/>
        </authorList>
    </citation>
    <scope>NUCLEOTIDE SEQUENCE</scope>
</reference>
<evidence type="ECO:0000313" key="5">
    <source>
        <dbReference type="EMBL" id="JAS40360.1"/>
    </source>
</evidence>
<organism evidence="5">
    <name type="scientific">Cuerna arida</name>
    <dbReference type="NCBI Taxonomy" id="1464854"/>
    <lineage>
        <taxon>Eukaryota</taxon>
        <taxon>Metazoa</taxon>
        <taxon>Ecdysozoa</taxon>
        <taxon>Arthropoda</taxon>
        <taxon>Hexapoda</taxon>
        <taxon>Insecta</taxon>
        <taxon>Pterygota</taxon>
        <taxon>Neoptera</taxon>
        <taxon>Paraneoptera</taxon>
        <taxon>Hemiptera</taxon>
        <taxon>Auchenorrhyncha</taxon>
        <taxon>Membracoidea</taxon>
        <taxon>Cicadellidae</taxon>
        <taxon>Cicadellinae</taxon>
        <taxon>Proconiini</taxon>
        <taxon>Cuerna</taxon>
    </lineage>
</organism>
<dbReference type="InterPro" id="IPR009003">
    <property type="entry name" value="Peptidase_S1_PA"/>
</dbReference>
<dbReference type="EMBL" id="GECZ01029409">
    <property type="protein sequence ID" value="JAS40360.1"/>
    <property type="molecule type" value="Transcribed_RNA"/>
</dbReference>
<keyword evidence="2" id="KW-0732">Signal</keyword>
<dbReference type="AlphaFoldDB" id="A0A1B6ER47"/>
<feature type="non-terminal residue" evidence="5">
    <location>
        <position position="319"/>
    </location>
</feature>